<keyword evidence="3" id="KW-1185">Reference proteome</keyword>
<protein>
    <submittedName>
        <fullName evidence="2">Uncharacterized protein</fullName>
    </submittedName>
</protein>
<comment type="caution">
    <text evidence="2">The sequence shown here is derived from an EMBL/GenBank/DDBJ whole genome shotgun (WGS) entry which is preliminary data.</text>
</comment>
<sequence>MILVGSIFCVLFAASSSAVTYGPSAQYYPTRTPTIAEALLFGPSHKKVVPFDAKAIEDAANSFTDEQVNRGVVVFVLPGTVVGLGAGSRATPFIKNVGKTGRTRKILITPLNGWGSCMFNGSVKIQSCYGVAFGGFKFIGGDAYGNKAGFLAQDCTESSIFNLAPLSTFGGQTIESTPSWDIEYINIVTPNAFLKYDADNNADTASFRTAAKGPVSGVRFRGCYFAPSYRELGSVAHTDTFQFSGNAAYSDIQYENTVVFGSTNSALQVGAASNYRLLRTLVIGGKTTCVRYPVPPGADGYAVGYVKPNALNGAATNASAIDSLIIGSIGATRWAFQSGSTIAYTPQASQQPAAGLKWNVDTSLSNVDKAWIDTRVPYPTDDYLKTIFGNSGQSTNN</sequence>
<dbReference type="AlphaFoldDB" id="A0A814N8P9"/>
<name>A0A814N8P9_ADIRI</name>
<reference evidence="2" key="1">
    <citation type="submission" date="2021-02" db="EMBL/GenBank/DDBJ databases">
        <authorList>
            <person name="Nowell W R."/>
        </authorList>
    </citation>
    <scope>NUCLEOTIDE SEQUENCE</scope>
</reference>
<feature type="chain" id="PRO_5032395934" evidence="1">
    <location>
        <begin position="19"/>
        <end position="397"/>
    </location>
</feature>
<feature type="signal peptide" evidence="1">
    <location>
        <begin position="1"/>
        <end position="18"/>
    </location>
</feature>
<proteinExistence type="predicted"/>
<evidence type="ECO:0000256" key="1">
    <source>
        <dbReference type="SAM" id="SignalP"/>
    </source>
</evidence>
<evidence type="ECO:0000313" key="2">
    <source>
        <dbReference type="EMBL" id="CAF1087128.1"/>
    </source>
</evidence>
<accession>A0A814N8P9</accession>
<gene>
    <name evidence="2" type="ORF">XAT740_LOCUS17634</name>
</gene>
<dbReference type="Proteomes" id="UP000663828">
    <property type="component" value="Unassembled WGS sequence"/>
</dbReference>
<keyword evidence="1" id="KW-0732">Signal</keyword>
<dbReference type="EMBL" id="CAJNOR010001156">
    <property type="protein sequence ID" value="CAF1087128.1"/>
    <property type="molecule type" value="Genomic_DNA"/>
</dbReference>
<evidence type="ECO:0000313" key="3">
    <source>
        <dbReference type="Proteomes" id="UP000663828"/>
    </source>
</evidence>
<organism evidence="2 3">
    <name type="scientific">Adineta ricciae</name>
    <name type="common">Rotifer</name>
    <dbReference type="NCBI Taxonomy" id="249248"/>
    <lineage>
        <taxon>Eukaryota</taxon>
        <taxon>Metazoa</taxon>
        <taxon>Spiralia</taxon>
        <taxon>Gnathifera</taxon>
        <taxon>Rotifera</taxon>
        <taxon>Eurotatoria</taxon>
        <taxon>Bdelloidea</taxon>
        <taxon>Adinetida</taxon>
        <taxon>Adinetidae</taxon>
        <taxon>Adineta</taxon>
    </lineage>
</organism>